<keyword evidence="2" id="KW-0560">Oxidoreductase</keyword>
<organism evidence="4">
    <name type="scientific">Sulfurisphaera javensis</name>
    <dbReference type="NCBI Taxonomy" id="2049879"/>
    <lineage>
        <taxon>Archaea</taxon>
        <taxon>Thermoproteota</taxon>
        <taxon>Thermoprotei</taxon>
        <taxon>Sulfolobales</taxon>
        <taxon>Sulfolobaceae</taxon>
        <taxon>Sulfurisphaera</taxon>
    </lineage>
</organism>
<dbReference type="GO" id="GO:0005506">
    <property type="term" value="F:iron ion binding"/>
    <property type="evidence" value="ECO:0007669"/>
    <property type="project" value="InterPro"/>
</dbReference>
<dbReference type="AlphaFoldDB" id="A0AAT9GSF5"/>
<gene>
    <name evidence="4" type="ORF">SJAV_17570</name>
</gene>
<dbReference type="Pfam" id="PF20256">
    <property type="entry name" value="MoCoBD_2"/>
    <property type="match status" value="1"/>
</dbReference>
<dbReference type="InterPro" id="IPR008274">
    <property type="entry name" value="AldOxase/xan_DH_MoCoBD1"/>
</dbReference>
<dbReference type="RefSeq" id="WP_369609377.1">
    <property type="nucleotide sequence ID" value="NZ_AP031322.1"/>
</dbReference>
<dbReference type="InterPro" id="IPR000674">
    <property type="entry name" value="Ald_Oxase/Xan_DH_a/b"/>
</dbReference>
<dbReference type="Gene3D" id="3.30.365.10">
    <property type="entry name" value="Aldehyde oxidase/xanthine dehydrogenase, molybdopterin binding domain"/>
    <property type="match status" value="4"/>
</dbReference>
<dbReference type="KEGG" id="sjv:SJAV_17570"/>
<evidence type="ECO:0000256" key="2">
    <source>
        <dbReference type="ARBA" id="ARBA00023002"/>
    </source>
</evidence>
<evidence type="ECO:0000256" key="1">
    <source>
        <dbReference type="ARBA" id="ARBA00022505"/>
    </source>
</evidence>
<dbReference type="SUPFAM" id="SSF54665">
    <property type="entry name" value="CO dehydrogenase molybdoprotein N-domain-like"/>
    <property type="match status" value="1"/>
</dbReference>
<dbReference type="GeneID" id="92354710"/>
<protein>
    <submittedName>
        <fullName evidence="4">Xanthine dehydrogenase family protein molybdopterin-binding subunit</fullName>
    </submittedName>
</protein>
<dbReference type="PANTHER" id="PTHR11908:SF132">
    <property type="entry name" value="ALDEHYDE OXIDASE 1-RELATED"/>
    <property type="match status" value="1"/>
</dbReference>
<dbReference type="Gene3D" id="3.90.1170.50">
    <property type="entry name" value="Aldehyde oxidase/xanthine dehydrogenase, a/b hammerhead"/>
    <property type="match status" value="1"/>
</dbReference>
<dbReference type="SMART" id="SM01008">
    <property type="entry name" value="Ald_Xan_dh_C"/>
    <property type="match status" value="1"/>
</dbReference>
<dbReference type="Pfam" id="PF01315">
    <property type="entry name" value="Ald_Xan_dh_C"/>
    <property type="match status" value="1"/>
</dbReference>
<evidence type="ECO:0000259" key="3">
    <source>
        <dbReference type="SMART" id="SM01008"/>
    </source>
</evidence>
<dbReference type="InterPro" id="IPR037165">
    <property type="entry name" value="AldOxase/xan_DH_Mopterin-bd_sf"/>
</dbReference>
<evidence type="ECO:0000313" key="4">
    <source>
        <dbReference type="EMBL" id="BFH73813.1"/>
    </source>
</evidence>
<sequence>MKLREHYPIITGKSVYIDDINLPNMLYLGVVRSPYARAIVNSYTEPSGVELFLDWNKVKKYMPVRPDPRTQNLVKMPVVSDGKVNFVGQPVVAFVVKDMYEIEDKIEEVSVNYDTLNPVTSIDEALKNEEKIHPGGNIAIDINLSGGDVEQKLNAEITVEREILQDRIVANPMEPKGVIANYDGEKLYIIGSFQSSFRIRSDLQEALGLPPDKIIVKSAPNVGGGFGNKVPAHPEYVLAALASMILRKPVKWIETRREHLTNPTQGRGVKSRVKLYGKKDGTILGLEGEVIVDLGAYAYTLNTTTPAFIAGLLNGPYKMRFMKIRAVGVYTNKPPTGPYRGAGRPEAALITETLVEDFAEAINMDSVEARKKNIIDREFVTPLGIKIDKAGYHELIERGDKIYRELKEKYKNKGVALVAFTEVVRASPGEGAKVRVGKGKVEVFVGTGPHGQAHQSTFALLASEVLNIPPDKINVLLNDTETVKEGVGSFGSRSAAAGGSAVIEACKGLLEILKKKRITLEQAINSDEYTEVEIFYKASDIYTPGVHIAVVDMDETFKPRVLEYYAIDDVGKAIIKEEVEGQLIGGILQGISQVYLEGAPFDENGNPVYSSIAETGVPTSLEASYKLTLEYIETPSDLPSMARGVGEAGTTGALPATFIALEKLIGKKLNKTPVTQSEIFSSIEIT</sequence>
<proteinExistence type="predicted"/>
<accession>A0AAT9GSF5</accession>
<name>A0AAT9GSF5_9CREN</name>
<dbReference type="GO" id="GO:0016491">
    <property type="term" value="F:oxidoreductase activity"/>
    <property type="evidence" value="ECO:0007669"/>
    <property type="project" value="UniProtKB-KW"/>
</dbReference>
<reference evidence="4" key="1">
    <citation type="submission" date="2024-03" db="EMBL/GenBank/DDBJ databases">
        <title>Complete genome sequence of Sulfurisphaera javensis strain KD-1.</title>
        <authorList>
            <person name="Sakai H."/>
            <person name="Nur N."/>
            <person name="Suwanto A."/>
            <person name="Kurosawa N."/>
        </authorList>
    </citation>
    <scope>NUCLEOTIDE SEQUENCE</scope>
    <source>
        <strain evidence="4">KD-1</strain>
    </source>
</reference>
<dbReference type="EMBL" id="AP031322">
    <property type="protein sequence ID" value="BFH73813.1"/>
    <property type="molecule type" value="Genomic_DNA"/>
</dbReference>
<dbReference type="InterPro" id="IPR016208">
    <property type="entry name" value="Ald_Oxase/xanthine_DH-like"/>
</dbReference>
<dbReference type="InterPro" id="IPR046867">
    <property type="entry name" value="AldOxase/xan_DH_MoCoBD2"/>
</dbReference>
<feature type="domain" description="Aldehyde oxidase/xanthine dehydrogenase a/b hammerhead" evidence="3">
    <location>
        <begin position="11"/>
        <end position="117"/>
    </location>
</feature>
<dbReference type="Pfam" id="PF02738">
    <property type="entry name" value="MoCoBD_1"/>
    <property type="match status" value="1"/>
</dbReference>
<dbReference type="PANTHER" id="PTHR11908">
    <property type="entry name" value="XANTHINE DEHYDROGENASE"/>
    <property type="match status" value="1"/>
</dbReference>
<keyword evidence="1" id="KW-0500">Molybdenum</keyword>
<dbReference type="SUPFAM" id="SSF56003">
    <property type="entry name" value="Molybdenum cofactor-binding domain"/>
    <property type="match status" value="1"/>
</dbReference>
<dbReference type="InterPro" id="IPR036856">
    <property type="entry name" value="Ald_Oxase/Xan_DH_a/b_sf"/>
</dbReference>